<dbReference type="RefSeq" id="WP_187658372.1">
    <property type="nucleotide sequence ID" value="NZ_JACSOD020000439.1"/>
</dbReference>
<evidence type="ECO:0008006" key="4">
    <source>
        <dbReference type="Google" id="ProtNLM"/>
    </source>
</evidence>
<accession>A0ABS2CUB4</accession>
<keyword evidence="1" id="KW-0812">Transmembrane</keyword>
<keyword evidence="3" id="KW-1185">Reference proteome</keyword>
<sequence length="139" mass="15947">METFAKNKDLLIDKIEKYTNTSIDLIKLNAVEKSADVLSSLTSNIVIFIIFAMFTLFINIGVSLYIGKILNEHYLGFIIVSTFYLIIGTIVYFKRNRLMKIPLSNMIIIKMLKKIDLDEVLENNNHTNHENTNSNSKAK</sequence>
<proteinExistence type="predicted"/>
<evidence type="ECO:0000256" key="1">
    <source>
        <dbReference type="SAM" id="Phobius"/>
    </source>
</evidence>
<dbReference type="Proteomes" id="UP000759529">
    <property type="component" value="Unassembled WGS sequence"/>
</dbReference>
<evidence type="ECO:0000313" key="3">
    <source>
        <dbReference type="Proteomes" id="UP000759529"/>
    </source>
</evidence>
<evidence type="ECO:0000313" key="2">
    <source>
        <dbReference type="EMBL" id="MBM6498546.1"/>
    </source>
</evidence>
<name>A0ABS2CUB4_9FLAO</name>
<feature type="transmembrane region" description="Helical" evidence="1">
    <location>
        <begin position="45"/>
        <end position="67"/>
    </location>
</feature>
<feature type="transmembrane region" description="Helical" evidence="1">
    <location>
        <begin position="73"/>
        <end position="93"/>
    </location>
</feature>
<keyword evidence="1" id="KW-0472">Membrane</keyword>
<dbReference type="EMBL" id="JACSOD020000439">
    <property type="protein sequence ID" value="MBM6498546.1"/>
    <property type="molecule type" value="Genomic_DNA"/>
</dbReference>
<comment type="caution">
    <text evidence="2">The sequence shown here is derived from an EMBL/GenBank/DDBJ whole genome shotgun (WGS) entry which is preliminary data.</text>
</comment>
<keyword evidence="1" id="KW-1133">Transmembrane helix</keyword>
<organism evidence="2 3">
    <name type="scientific">Flavobacterium macrobrachii</name>
    <dbReference type="NCBI Taxonomy" id="591204"/>
    <lineage>
        <taxon>Bacteria</taxon>
        <taxon>Pseudomonadati</taxon>
        <taxon>Bacteroidota</taxon>
        <taxon>Flavobacteriia</taxon>
        <taxon>Flavobacteriales</taxon>
        <taxon>Flavobacteriaceae</taxon>
        <taxon>Flavobacterium</taxon>
    </lineage>
</organism>
<protein>
    <recommendedName>
        <fullName evidence="4">Holin-X, holin superfamily III</fullName>
    </recommendedName>
</protein>
<gene>
    <name evidence="2" type="ORF">H9X54_004425</name>
</gene>
<reference evidence="2 3" key="1">
    <citation type="submission" date="2021-02" db="EMBL/GenBank/DDBJ databases">
        <authorList>
            <person name="Jung H.S."/>
            <person name="Chun B.H."/>
            <person name="Jeon C.O."/>
        </authorList>
    </citation>
    <scope>NUCLEOTIDE SEQUENCE [LARGE SCALE GENOMIC DNA]</scope>
    <source>
        <strain evidence="2 3">LMG 25203</strain>
    </source>
</reference>